<dbReference type="Pfam" id="PF07765">
    <property type="entry name" value="KIP1"/>
    <property type="match status" value="1"/>
</dbReference>
<feature type="coiled-coil region" evidence="3">
    <location>
        <begin position="1148"/>
        <end position="1203"/>
    </location>
</feature>
<gene>
    <name evidence="6" type="ORF">LIER_36365</name>
</gene>
<feature type="compositionally biased region" description="Basic and acidic residues" evidence="4">
    <location>
        <begin position="132"/>
        <end position="151"/>
    </location>
</feature>
<feature type="coiled-coil region" evidence="3">
    <location>
        <begin position="663"/>
        <end position="760"/>
    </location>
</feature>
<comment type="similarity">
    <text evidence="2">Belongs to the NET family.</text>
</comment>
<evidence type="ECO:0000256" key="1">
    <source>
        <dbReference type="ARBA" id="ARBA00023054"/>
    </source>
</evidence>
<dbReference type="EMBL" id="BAABME010016613">
    <property type="protein sequence ID" value="GAA0146692.1"/>
    <property type="molecule type" value="Genomic_DNA"/>
</dbReference>
<feature type="coiled-coil region" evidence="3">
    <location>
        <begin position="310"/>
        <end position="456"/>
    </location>
</feature>
<feature type="domain" description="NAB" evidence="5">
    <location>
        <begin position="13"/>
        <end position="93"/>
    </location>
</feature>
<dbReference type="GO" id="GO:0051015">
    <property type="term" value="F:actin filament binding"/>
    <property type="evidence" value="ECO:0007669"/>
    <property type="project" value="TreeGrafter"/>
</dbReference>
<accession>A0AAV3P4W5</accession>
<evidence type="ECO:0000256" key="4">
    <source>
        <dbReference type="SAM" id="MobiDB-lite"/>
    </source>
</evidence>
<evidence type="ECO:0000256" key="2">
    <source>
        <dbReference type="ARBA" id="ARBA00038006"/>
    </source>
</evidence>
<evidence type="ECO:0000313" key="7">
    <source>
        <dbReference type="Proteomes" id="UP001454036"/>
    </source>
</evidence>
<evidence type="ECO:0000256" key="3">
    <source>
        <dbReference type="SAM" id="Coils"/>
    </source>
</evidence>
<comment type="caution">
    <text evidence="6">The sequence shown here is derived from an EMBL/GenBank/DDBJ whole genome shotgun (WGS) entry which is preliminary data.</text>
</comment>
<dbReference type="PANTHER" id="PTHR32258:SF32">
    <property type="entry name" value="PROTEIN NETWORKED 1D"/>
    <property type="match status" value="1"/>
</dbReference>
<organism evidence="6 7">
    <name type="scientific">Lithospermum erythrorhizon</name>
    <name type="common">Purple gromwell</name>
    <name type="synonym">Lithospermum officinale var. erythrorhizon</name>
    <dbReference type="NCBI Taxonomy" id="34254"/>
    <lineage>
        <taxon>Eukaryota</taxon>
        <taxon>Viridiplantae</taxon>
        <taxon>Streptophyta</taxon>
        <taxon>Embryophyta</taxon>
        <taxon>Tracheophyta</taxon>
        <taxon>Spermatophyta</taxon>
        <taxon>Magnoliopsida</taxon>
        <taxon>eudicotyledons</taxon>
        <taxon>Gunneridae</taxon>
        <taxon>Pentapetalae</taxon>
        <taxon>asterids</taxon>
        <taxon>lamiids</taxon>
        <taxon>Boraginales</taxon>
        <taxon>Boraginaceae</taxon>
        <taxon>Boraginoideae</taxon>
        <taxon>Lithospermeae</taxon>
        <taxon>Lithospermum</taxon>
    </lineage>
</organism>
<protein>
    <recommendedName>
        <fullName evidence="5">NAB domain-containing protein</fullName>
    </recommendedName>
</protein>
<feature type="region of interest" description="Disordered" evidence="4">
    <location>
        <begin position="1635"/>
        <end position="1657"/>
    </location>
</feature>
<dbReference type="PROSITE" id="PS51774">
    <property type="entry name" value="NAB"/>
    <property type="match status" value="1"/>
</dbReference>
<dbReference type="InterPro" id="IPR051861">
    <property type="entry name" value="NET_actin-binding_domain"/>
</dbReference>
<sequence>MATLSQTMSRRKYSWWWDSHISPKNSKWLQDNLTDMDCKVKTMIKLIEEDADSFARRAEMYYKKRPELMKLVEELYRAYRALAERYDHATVVIRQAHRTMSEAFPNQDPSSHFDDPSSNSEFGDDPGTPENDDQHKAGVERSSGDIHDRKINGAHTEDFDFTGRRKDYSKLVDSKVRKSLNFHNLGEKEQNSRSIGEQTVAGVGQVKELKEIETLRKALRELETEKEAGLVQYQQSLHKLSILESDISRAQEDYRVLGERASTAEAEYQKLTEALSKVKAEKDANLMEYHECLDKVSCLEKIISQAELDTGILNERASKAENEAQSLRSELKKITSEKNAALDQYVLALERISNFENRLVLAEEHAKKLSEQAEKTEIRIETLKQEISKLKEENEAAVIQYQQCLHLISSLEKKLSSAEKEIQQLREEVDSGVDKLKGAEEQQLVLERSNQSLKADMDSLTFKVGVQGQELIERQKEIGSLWSSLQEEHFRLVEAETAFQALQHLHSQTQEELQSLAIELQTRVKILKDVEVRNQNLHNEALKIKEENMSLNELNASSAITMKNMQEEISMLTENKGKLEQEVELQVDQRNALQQEIYCLKEELNELNSTHMSVLDQVIAVGMTPESLQQSVQQLQDQILNLKEIGEKDRTEKESLLLKLGILAQLLEKNSFLENSLSDLRVELDTARCKIKDLEESCQSLFQEKSQVIDEKAYLLTQLQSVNENLDKLAERNNFLEISLSDANDELQVVKKKLKTMENSYHVLSDQKSDLSSEKDIVSRQLETTRDIFEEPTNKFAELEGRYFVLQEEKTTANCTIKELQISLEDEKSEHAKFEQVYERRVGDLCSKVHLLQAECQARKREFGIELDRGLHSEIDIFILRRCVQDLRDSNLSLLVKYEKALKASAVSNNLISQLQKQRAEKHNEVKSLCYQNNILRNGLFQLLNAFDLTSGAAHQDSIDQYLLYLASILQKIKDAKRSYEKTENENQLLTLEKMIILTLLRQFQGEADHLEAKMISVEKELNIMTEQSLARKNEAFRLNEMYEDLKMQWRAEIDRKEELTSELENLRRKLLEVEESLWVLKGENLKILEEKQHVNNKSAFLKDSNDTLEDENHNIILEMLSVACISLVFRNYIDEKTVELKEVCDLLSELTAESDTTVEKLKSVEKKLGDVEMEKTILQKMLHKLEDKLKILTEDKEKVSHAMGLARHQLHEEKGKAKMQELALQSEIEKLMDEVKVWEMHATSMYGHLQSETISHVLYEQKVCELGERCCLLENTKKAKDTDFKLLKNNVSILASENKELVAQLAAYGPAIKSLMECISSLEKRILHRDLQKPSLETSQALEVIDELHDPCMVKDENLKVTDELSDLKELLNRTRAIEKTVMEMERRVIQENSNVHSQPEAALRQIDELKSESRFHRLHIKPKSEISEADNPLLTKDIMLDQISECSSYGVSRRELVKVDNEFVELWETTDPDHSTGPSIHKVRKIVAPTPEIIELNRVPSTRKKKTRFPSSGSLTEKEFSVDKLEVITKPVDSQEGNNRKILRWLNSDVQKLTNLHITVQDLRRKLEITEKGKKGKTIDESDTLKEQLEEAEATILKLFDQNGKLLKYIDDGFLSSGSKSTMDFEPSASIRRKKSLSSDGKSITGFEDSENTRRKRISDHARRISEKIGRLQLEVQKIQFILLKFDDEKQRRFKLMSESKRRVLLRDYLYGVSRPSQSRRKKVAFCACVQPATRD</sequence>
<feature type="region of interest" description="Disordered" evidence="4">
    <location>
        <begin position="103"/>
        <end position="151"/>
    </location>
</feature>
<evidence type="ECO:0000259" key="5">
    <source>
        <dbReference type="PROSITE" id="PS51774"/>
    </source>
</evidence>
<feature type="coiled-coil region" evidence="3">
    <location>
        <begin position="1577"/>
        <end position="1604"/>
    </location>
</feature>
<reference evidence="6 7" key="1">
    <citation type="submission" date="2024-01" db="EMBL/GenBank/DDBJ databases">
        <title>The complete chloroplast genome sequence of Lithospermum erythrorhizon: insights into the phylogenetic relationship among Boraginaceae species and the maternal lineages of purple gromwells.</title>
        <authorList>
            <person name="Okada T."/>
            <person name="Watanabe K."/>
        </authorList>
    </citation>
    <scope>NUCLEOTIDE SEQUENCE [LARGE SCALE GENOMIC DNA]</scope>
</reference>
<dbReference type="InterPro" id="IPR011684">
    <property type="entry name" value="NAB"/>
</dbReference>
<feature type="coiled-coil region" evidence="3">
    <location>
        <begin position="205"/>
        <end position="281"/>
    </location>
</feature>
<dbReference type="SUPFAM" id="SSF90257">
    <property type="entry name" value="Myosin rod fragments"/>
    <property type="match status" value="1"/>
</dbReference>
<dbReference type="SUPFAM" id="SSF57997">
    <property type="entry name" value="Tropomyosin"/>
    <property type="match status" value="1"/>
</dbReference>
<feature type="coiled-coil region" evidence="3">
    <location>
        <begin position="966"/>
        <end position="1084"/>
    </location>
</feature>
<proteinExistence type="inferred from homology"/>
<dbReference type="PANTHER" id="PTHR32258">
    <property type="entry name" value="PROTEIN NETWORKED 4A"/>
    <property type="match status" value="1"/>
</dbReference>
<evidence type="ECO:0000313" key="6">
    <source>
        <dbReference type="EMBL" id="GAA0146692.1"/>
    </source>
</evidence>
<feature type="coiled-coil region" evidence="3">
    <location>
        <begin position="527"/>
        <end position="610"/>
    </location>
</feature>
<name>A0AAV3P4W5_LITER</name>
<dbReference type="Proteomes" id="UP001454036">
    <property type="component" value="Unassembled WGS sequence"/>
</dbReference>
<dbReference type="GO" id="GO:0005886">
    <property type="term" value="C:plasma membrane"/>
    <property type="evidence" value="ECO:0007669"/>
    <property type="project" value="TreeGrafter"/>
</dbReference>
<keyword evidence="7" id="KW-1185">Reference proteome</keyword>
<keyword evidence="1 3" id="KW-0175">Coiled coil</keyword>